<dbReference type="EMBL" id="CABVJG010000013">
    <property type="protein sequence ID" value="VVQ17140.1"/>
    <property type="molecule type" value="Genomic_DNA"/>
</dbReference>
<sequence>MINLSWPAKKYAGEIRQGFKRQPNGAGAKAARVYRCQMQLLPMLEDDVMNTSDLLEQLLRGQASAGQQSANPAGGSGGLGGLLGGLLGGGSGAASGGGSAGGLGGLGGLLGGLLGGGAGGGLGGVLGGALGSGGGTQNRSGGTNYAALASLGMMAFQAYQAWQRSQASSAPQQTPQTANLLAGPEIEEHSHAVLRALIAAAKADGRIDESEKHLISSEIGKHTDDPQLQQWLDAEVAKPLDPAEVAQSANGDPAVAAEMYLASVMLVDDQQDAERSYLDELAAALNIDPELQVHLEQQAKGQA</sequence>
<evidence type="ECO:0000313" key="2">
    <source>
        <dbReference type="Proteomes" id="UP000412311"/>
    </source>
</evidence>
<dbReference type="SUPFAM" id="SSF158682">
    <property type="entry name" value="TerB-like"/>
    <property type="match status" value="1"/>
</dbReference>
<dbReference type="InterPro" id="IPR029024">
    <property type="entry name" value="TerB-like"/>
</dbReference>
<dbReference type="CDD" id="cd07178">
    <property type="entry name" value="terB_like_YebE"/>
    <property type="match status" value="1"/>
</dbReference>
<dbReference type="Pfam" id="PF04391">
    <property type="entry name" value="DUF533"/>
    <property type="match status" value="1"/>
</dbReference>
<dbReference type="InterPro" id="IPR007486">
    <property type="entry name" value="YebE"/>
</dbReference>
<dbReference type="Gene3D" id="1.10.3680.10">
    <property type="entry name" value="TerB-like"/>
    <property type="match status" value="1"/>
</dbReference>
<protein>
    <recommendedName>
        <fullName evidence="3">Inner membrane protein yebE</fullName>
    </recommendedName>
</protein>
<dbReference type="Proteomes" id="UP000412311">
    <property type="component" value="Unassembled WGS sequence"/>
</dbReference>
<name>A0A5E7V436_PSEFL</name>
<organism evidence="1 2">
    <name type="scientific">Pseudomonas fluorescens</name>
    <dbReference type="NCBI Taxonomy" id="294"/>
    <lineage>
        <taxon>Bacteria</taxon>
        <taxon>Pseudomonadati</taxon>
        <taxon>Pseudomonadota</taxon>
        <taxon>Gammaproteobacteria</taxon>
        <taxon>Pseudomonadales</taxon>
        <taxon>Pseudomonadaceae</taxon>
        <taxon>Pseudomonas</taxon>
    </lineage>
</organism>
<proteinExistence type="predicted"/>
<gene>
    <name evidence="1" type="ORF">PS925_04254</name>
</gene>
<evidence type="ECO:0000313" key="1">
    <source>
        <dbReference type="EMBL" id="VVQ17140.1"/>
    </source>
</evidence>
<reference evidence="1 2" key="1">
    <citation type="submission" date="2019-09" db="EMBL/GenBank/DDBJ databases">
        <authorList>
            <person name="Chandra G."/>
            <person name="Truman W A."/>
        </authorList>
    </citation>
    <scope>NUCLEOTIDE SEQUENCE [LARGE SCALE GENOMIC DNA]</scope>
    <source>
        <strain evidence="1">PS925</strain>
    </source>
</reference>
<accession>A0A5E7V436</accession>
<dbReference type="AlphaFoldDB" id="A0A5E7V436"/>
<evidence type="ECO:0008006" key="3">
    <source>
        <dbReference type="Google" id="ProtNLM"/>
    </source>
</evidence>